<comment type="caution">
    <text evidence="9">The sequence shown here is derived from an EMBL/GenBank/DDBJ whole genome shotgun (WGS) entry which is preliminary data.</text>
</comment>
<dbReference type="GO" id="GO:0008270">
    <property type="term" value="F:zinc ion binding"/>
    <property type="evidence" value="ECO:0007669"/>
    <property type="project" value="UniProtKB-KW"/>
</dbReference>
<dbReference type="OrthoDB" id="2687452at2759"/>
<evidence type="ECO:0000313" key="10">
    <source>
        <dbReference type="Proteomes" id="UP000549394"/>
    </source>
</evidence>
<dbReference type="SMART" id="SM00355">
    <property type="entry name" value="ZnF_C2H2"/>
    <property type="match status" value="13"/>
</dbReference>
<feature type="domain" description="C2H2-type" evidence="8">
    <location>
        <begin position="1278"/>
        <end position="1306"/>
    </location>
</feature>
<evidence type="ECO:0000256" key="5">
    <source>
        <dbReference type="ARBA" id="ARBA00023242"/>
    </source>
</evidence>
<name>A0A7I8V9G1_9ANNE</name>
<dbReference type="PROSITE" id="PS00028">
    <property type="entry name" value="ZINC_FINGER_C2H2_1"/>
    <property type="match status" value="3"/>
</dbReference>
<evidence type="ECO:0000256" key="1">
    <source>
        <dbReference type="ARBA" id="ARBA00022723"/>
    </source>
</evidence>
<protein>
    <submittedName>
        <fullName evidence="9">DgyrCDS2099</fullName>
    </submittedName>
</protein>
<feature type="region of interest" description="Disordered" evidence="7">
    <location>
        <begin position="565"/>
        <end position="587"/>
    </location>
</feature>
<evidence type="ECO:0000256" key="4">
    <source>
        <dbReference type="ARBA" id="ARBA00022833"/>
    </source>
</evidence>
<evidence type="ECO:0000256" key="2">
    <source>
        <dbReference type="ARBA" id="ARBA00022737"/>
    </source>
</evidence>
<keyword evidence="1" id="KW-0479">Metal-binding</keyword>
<dbReference type="InterPro" id="IPR013087">
    <property type="entry name" value="Znf_C2H2_type"/>
</dbReference>
<sequence>MLSDYSLLVITDGKMNRKRLNDAEIESEQKKLKNSNDSKKTLLQYFQPSSRHSSLCSECSLIVDGPDLAELISLINHHKEEHCLFKYNCKFCNEQTNEFNEILRHVMNEHNMPNHAFECTCGKLFKGQHDCQGNVTEGYKTILQSYSSREDITFINSVPSDDALMEFYKGHCKLCNINFWTQEETADELKTIVQLHISSKHSPVEDASSLYFIQKLKMKEQDGLLHNAAEETNNNVEKSALPNDLKRHSISGPVRGSDLPLSLLKKAVGIKSKSEMEDCKWKNVSPELTNVLLKFFEKNSTQEIHYCLFCGFGVSGTAMGTVLTSILTRHLHSIHQVPNYSCKLCEFVTNDGRSAINDHLLSNHNFERQRTFHCRFPVCGAKFIERAQVMDHVIMHSWPHDGQRFNVYDVTAELNEFWIDNYASSVTVRPNHCFSNDVNKRCITAACKHCDLMLVIAPSDDETDQFKATEIVHQILKEHHSTVHRRLQLMCCRCGLRVRELNTRLAEEHKRLCSPSSRRRSLCTHGKGAACAEWIDLSGSIQHYDVSVPGTGRLQRAASAEPFIMSEEETTERNRRKQKRPRQFRPEEKMRFKVEHEEIYKVDGLTEEEWMKRLKKAAVDRRKTVKKNIANENELGSSLMKDYCENSSLIGQSVYRCDLCGYSASATNQTHLIAILTRHLQDVHKLMNFSCALCNESNEKKEMIIHHLIMNHLKRQRNICPFTSKCDDIYQTYDDFSNHVLGHVQAIKSIINSPIKEAVIDNYPEFITCVSNSFVKSEILAECEQLYCKLCDLSVCWMRRGNEDQLINLAIDQLAGHIERDHHKKRFRCSECHLPVTKLTGATIKEHEVVCPAGPKARWVKYDLTHYIRKVLSKDITDNHSDVEEDIETDKSGDQSKNQEIRKFYCKEMIIECPTPLAPCLSVVREEAICNLCQKGYEYKEIAGHLSAEHVMKQYSCRFCSYQQDSVNDVRSHQLARHGPCYCLCELCHMEFRRKDELQKHLKVDHNTFLMDSFNSTTVSLNGRSKVNNQHDSAYRLINQLESPQLVKCCPKCSLVIISKSVDMLQIFKDHLQKSHGINQFQCMSCDFNSATATEVSKHFENSKKCHHKTVIVAGDHKKLIKINDYNSMHSCKRCCFVILSTNHFDPSRSGFEQMPQELWKHILSSHHFGGDPTEAVKLTSVVDIKSCSILARIPALTMQSKKISKDEIHPKENKKRKRKRNELNEISTNNLLELENLGCIFECDDCGFLIASSSTTTNSLIGLATRHVTELHLPRPYACAKCGAAWENREEVVEHAMHSHRYKTTNNNNDELIQDLGVGRLKQLTKLKLNEIKCDSPKVLMKCTRCCLCIIASDKMVTQSLNLLEHHLMRGHFIRKYKCTACGFQSNTLDGQDVYDHNQLCSIDKLIKQDFTSRINVNVLPEM</sequence>
<feature type="compositionally biased region" description="Basic residues" evidence="7">
    <location>
        <begin position="574"/>
        <end position="583"/>
    </location>
</feature>
<keyword evidence="4" id="KW-0862">Zinc</keyword>
<feature type="domain" description="C2H2-type" evidence="8">
    <location>
        <begin position="372"/>
        <end position="405"/>
    </location>
</feature>
<dbReference type="PANTHER" id="PTHR24394">
    <property type="entry name" value="ZINC FINGER PROTEIN"/>
    <property type="match status" value="1"/>
</dbReference>
<dbReference type="EMBL" id="CAJFCJ010000003">
    <property type="protein sequence ID" value="CAD5112889.1"/>
    <property type="molecule type" value="Genomic_DNA"/>
</dbReference>
<evidence type="ECO:0000256" key="6">
    <source>
        <dbReference type="PROSITE-ProRule" id="PRU00042"/>
    </source>
</evidence>
<dbReference type="PROSITE" id="PS50157">
    <property type="entry name" value="ZINC_FINGER_C2H2_2"/>
    <property type="match status" value="2"/>
</dbReference>
<proteinExistence type="predicted"/>
<dbReference type="GO" id="GO:0000981">
    <property type="term" value="F:DNA-binding transcription factor activity, RNA polymerase II-specific"/>
    <property type="evidence" value="ECO:0007669"/>
    <property type="project" value="TreeGrafter"/>
</dbReference>
<evidence type="ECO:0000256" key="7">
    <source>
        <dbReference type="SAM" id="MobiDB-lite"/>
    </source>
</evidence>
<gene>
    <name evidence="9" type="ORF">DGYR_LOCUS1956</name>
</gene>
<dbReference type="Gene3D" id="3.30.160.60">
    <property type="entry name" value="Classic Zinc Finger"/>
    <property type="match status" value="2"/>
</dbReference>
<reference evidence="9 10" key="1">
    <citation type="submission" date="2020-08" db="EMBL/GenBank/DDBJ databases">
        <authorList>
            <person name="Hejnol A."/>
        </authorList>
    </citation>
    <scope>NUCLEOTIDE SEQUENCE [LARGE SCALE GENOMIC DNA]</scope>
</reference>
<evidence type="ECO:0000259" key="8">
    <source>
        <dbReference type="PROSITE" id="PS50157"/>
    </source>
</evidence>
<accession>A0A7I8V9G1</accession>
<feature type="region of interest" description="Disordered" evidence="7">
    <location>
        <begin position="1202"/>
        <end position="1222"/>
    </location>
</feature>
<keyword evidence="5" id="KW-0539">Nucleus</keyword>
<dbReference type="Proteomes" id="UP000549394">
    <property type="component" value="Unassembled WGS sequence"/>
</dbReference>
<keyword evidence="3 6" id="KW-0863">Zinc-finger</keyword>
<evidence type="ECO:0000313" key="9">
    <source>
        <dbReference type="EMBL" id="CAD5112889.1"/>
    </source>
</evidence>
<dbReference type="GO" id="GO:0005634">
    <property type="term" value="C:nucleus"/>
    <property type="evidence" value="ECO:0007669"/>
    <property type="project" value="TreeGrafter"/>
</dbReference>
<keyword evidence="2" id="KW-0677">Repeat</keyword>
<evidence type="ECO:0000256" key="3">
    <source>
        <dbReference type="ARBA" id="ARBA00022771"/>
    </source>
</evidence>
<keyword evidence="10" id="KW-1185">Reference proteome</keyword>
<dbReference type="PANTHER" id="PTHR24394:SF29">
    <property type="entry name" value="MYONEURIN"/>
    <property type="match status" value="1"/>
</dbReference>
<organism evidence="9 10">
    <name type="scientific">Dimorphilus gyrociliatus</name>
    <dbReference type="NCBI Taxonomy" id="2664684"/>
    <lineage>
        <taxon>Eukaryota</taxon>
        <taxon>Metazoa</taxon>
        <taxon>Spiralia</taxon>
        <taxon>Lophotrochozoa</taxon>
        <taxon>Annelida</taxon>
        <taxon>Polychaeta</taxon>
        <taxon>Polychaeta incertae sedis</taxon>
        <taxon>Dinophilidae</taxon>
        <taxon>Dimorphilus</taxon>
    </lineage>
</organism>